<evidence type="ECO:0000259" key="1">
    <source>
        <dbReference type="SMART" id="SM00860"/>
    </source>
</evidence>
<dbReference type="InterPro" id="IPR037883">
    <property type="entry name" value="Knr4/Smi1-like_sf"/>
</dbReference>
<evidence type="ECO:0000313" key="2">
    <source>
        <dbReference type="EMBL" id="MFC6041216.1"/>
    </source>
</evidence>
<dbReference type="SUPFAM" id="SSF160631">
    <property type="entry name" value="SMI1/KNR4-like"/>
    <property type="match status" value="1"/>
</dbReference>
<sequence>MQRNYYNGHGFWQVEPKYKRVEYLINDKIIKKAENELNIKFPQSFIDLMKINNGGELNYPYFVLPAGDTECIPDEERVKLPSIEPIHFENDDISILSSEKLLNEVNLPKGFIVLWTDFHYWVVLDYRSNKDNPSVMYIAENFSASTFDTTEWEYIKITDTFDEFSKQLFC</sequence>
<gene>
    <name evidence="2" type="ORF">ACFPYN_17565</name>
</gene>
<comment type="caution">
    <text evidence="2">The sequence shown here is derived from an EMBL/GenBank/DDBJ whole genome shotgun (WGS) entry which is preliminary data.</text>
</comment>
<dbReference type="Proteomes" id="UP001596170">
    <property type="component" value="Unassembled WGS sequence"/>
</dbReference>
<dbReference type="Pfam" id="PF09346">
    <property type="entry name" value="SMI1_KNR4"/>
    <property type="match status" value="1"/>
</dbReference>
<dbReference type="Gene3D" id="3.40.1580.10">
    <property type="entry name" value="SMI1/KNR4-like"/>
    <property type="match status" value="1"/>
</dbReference>
<keyword evidence="3" id="KW-1185">Reference proteome</keyword>
<proteinExistence type="predicted"/>
<dbReference type="EMBL" id="JBHSRI010000038">
    <property type="protein sequence ID" value="MFC6041216.1"/>
    <property type="molecule type" value="Genomic_DNA"/>
</dbReference>
<dbReference type="InterPro" id="IPR018958">
    <property type="entry name" value="Knr4/Smi1-like_dom"/>
</dbReference>
<accession>A0ABW1LCK7</accession>
<feature type="domain" description="Knr4/Smi1-like" evidence="1">
    <location>
        <begin position="24"/>
        <end position="167"/>
    </location>
</feature>
<evidence type="ECO:0000313" key="3">
    <source>
        <dbReference type="Proteomes" id="UP001596170"/>
    </source>
</evidence>
<name>A0ABW1LCK7_9BACL</name>
<organism evidence="2 3">
    <name type="scientific">Paenisporosarcina macmurdoensis</name>
    <dbReference type="NCBI Taxonomy" id="212659"/>
    <lineage>
        <taxon>Bacteria</taxon>
        <taxon>Bacillati</taxon>
        <taxon>Bacillota</taxon>
        <taxon>Bacilli</taxon>
        <taxon>Bacillales</taxon>
        <taxon>Caryophanaceae</taxon>
        <taxon>Paenisporosarcina</taxon>
    </lineage>
</organism>
<dbReference type="RefSeq" id="WP_377735943.1">
    <property type="nucleotide sequence ID" value="NZ_JBHSRI010000038.1"/>
</dbReference>
<reference evidence="3" key="1">
    <citation type="journal article" date="2019" name="Int. J. Syst. Evol. Microbiol.">
        <title>The Global Catalogue of Microorganisms (GCM) 10K type strain sequencing project: providing services to taxonomists for standard genome sequencing and annotation.</title>
        <authorList>
            <consortium name="The Broad Institute Genomics Platform"/>
            <consortium name="The Broad Institute Genome Sequencing Center for Infectious Disease"/>
            <person name="Wu L."/>
            <person name="Ma J."/>
        </authorList>
    </citation>
    <scope>NUCLEOTIDE SEQUENCE [LARGE SCALE GENOMIC DNA]</scope>
    <source>
        <strain evidence="3">CCUG 54527</strain>
    </source>
</reference>
<dbReference type="SMART" id="SM00860">
    <property type="entry name" value="SMI1_KNR4"/>
    <property type="match status" value="1"/>
</dbReference>
<protein>
    <submittedName>
        <fullName evidence="2">SMI1/KNR4 family protein</fullName>
    </submittedName>
</protein>